<evidence type="ECO:0000313" key="11">
    <source>
        <dbReference type="EMBL" id="HGF99974.1"/>
    </source>
</evidence>
<name>A0A7C3VR53_9CYAN</name>
<gene>
    <name evidence="11" type="ORF">ENR15_04750</name>
</gene>
<dbReference type="GO" id="GO:0009245">
    <property type="term" value="P:lipid A biosynthetic process"/>
    <property type="evidence" value="ECO:0007669"/>
    <property type="project" value="UniProtKB-UniRule"/>
</dbReference>
<dbReference type="Pfam" id="PF02684">
    <property type="entry name" value="LpxB"/>
    <property type="match status" value="1"/>
</dbReference>
<evidence type="ECO:0000256" key="8">
    <source>
        <dbReference type="ARBA" id="ARBA00023098"/>
    </source>
</evidence>
<evidence type="ECO:0000256" key="4">
    <source>
        <dbReference type="ARBA" id="ARBA00022516"/>
    </source>
</evidence>
<comment type="catalytic activity">
    <reaction evidence="9">
        <text>a lipid X + a UDP-2-N,3-O-bis[(3R)-3-hydroxyacyl]-alpha-D-glucosamine = a lipid A disaccharide + UDP + H(+)</text>
        <dbReference type="Rhea" id="RHEA:67828"/>
        <dbReference type="ChEBI" id="CHEBI:15378"/>
        <dbReference type="ChEBI" id="CHEBI:58223"/>
        <dbReference type="ChEBI" id="CHEBI:137748"/>
        <dbReference type="ChEBI" id="CHEBI:176338"/>
        <dbReference type="ChEBI" id="CHEBI:176343"/>
        <dbReference type="EC" id="2.4.1.182"/>
    </reaction>
</comment>
<dbReference type="PANTHER" id="PTHR30372:SF4">
    <property type="entry name" value="LIPID-A-DISACCHARIDE SYNTHASE, MITOCHONDRIAL-RELATED"/>
    <property type="match status" value="1"/>
</dbReference>
<keyword evidence="7 11" id="KW-0808">Transferase</keyword>
<evidence type="ECO:0000256" key="7">
    <source>
        <dbReference type="ARBA" id="ARBA00022679"/>
    </source>
</evidence>
<accession>A0A7C3VR53</accession>
<dbReference type="InterPro" id="IPR003835">
    <property type="entry name" value="Glyco_trans_19"/>
</dbReference>
<dbReference type="SUPFAM" id="SSF53756">
    <property type="entry name" value="UDP-Glycosyltransferase/glycogen phosphorylase"/>
    <property type="match status" value="1"/>
</dbReference>
<evidence type="ECO:0000256" key="3">
    <source>
        <dbReference type="ARBA" id="ARBA00020902"/>
    </source>
</evidence>
<evidence type="ECO:0000256" key="1">
    <source>
        <dbReference type="ARBA" id="ARBA00002056"/>
    </source>
</evidence>
<dbReference type="Gene3D" id="3.40.50.2000">
    <property type="entry name" value="Glycogen Phosphorylase B"/>
    <property type="match status" value="2"/>
</dbReference>
<dbReference type="AlphaFoldDB" id="A0A7C3VR53"/>
<keyword evidence="8" id="KW-0443">Lipid metabolism</keyword>
<dbReference type="NCBIfam" id="TIGR00215">
    <property type="entry name" value="lpxB"/>
    <property type="match status" value="1"/>
</dbReference>
<dbReference type="GO" id="GO:0016020">
    <property type="term" value="C:membrane"/>
    <property type="evidence" value="ECO:0007669"/>
    <property type="project" value="GOC"/>
</dbReference>
<dbReference type="EC" id="2.4.1.182" evidence="2 10"/>
<dbReference type="EMBL" id="DSPX01000043">
    <property type="protein sequence ID" value="HGF99974.1"/>
    <property type="molecule type" value="Genomic_DNA"/>
</dbReference>
<evidence type="ECO:0000256" key="2">
    <source>
        <dbReference type="ARBA" id="ARBA00012687"/>
    </source>
</evidence>
<evidence type="ECO:0000256" key="5">
    <source>
        <dbReference type="ARBA" id="ARBA00022556"/>
    </source>
</evidence>
<dbReference type="GO" id="GO:0008915">
    <property type="term" value="F:lipid-A-disaccharide synthase activity"/>
    <property type="evidence" value="ECO:0007669"/>
    <property type="project" value="UniProtKB-UniRule"/>
</dbReference>
<proteinExistence type="predicted"/>
<sequence>MRIFISTGEVSGDMQGALLIDALYRQAAAQNLELEIAALGGAKMAAAGAYLVGNTVGIGSVGLVESLPYVVPTLQVQAKAKKYLWSNPPDVLVAIDYMGPNLGICSYIRRYLPLVPIVYYIAPQEWVWSLGGGNTTKIVANCDRLLAIFPQEARYYQEKGANVQFVGHPLIEEMTTVPNRHQAREILAIPPEQLAVVLLPASRQQEVKYLLPVMVEAAKQLQALLPQIHFWIPVSLETYRQPITQAIHQAGLRATLLSASEARTAISAADLAIGKSGTVNLEIALLNVPQVVIYRVSPITAWIAQHILKFSIPFMSPPNLVLNKSAVPELLQNAATADNICQESLDLLQNSSRRQEILADYQEMRQHLGAILAPVEFPGASPAQCAASAIISSGGRVKSE</sequence>
<evidence type="ECO:0000256" key="9">
    <source>
        <dbReference type="ARBA" id="ARBA00048975"/>
    </source>
</evidence>
<keyword evidence="5" id="KW-0441">Lipid A biosynthesis</keyword>
<organism evidence="11">
    <name type="scientific">Planktothricoides sp. SpSt-374</name>
    <dbReference type="NCBI Taxonomy" id="2282167"/>
    <lineage>
        <taxon>Bacteria</taxon>
        <taxon>Bacillati</taxon>
        <taxon>Cyanobacteriota</taxon>
        <taxon>Cyanophyceae</taxon>
        <taxon>Oscillatoriophycideae</taxon>
        <taxon>Oscillatoriales</taxon>
        <taxon>Oscillatoriaceae</taxon>
        <taxon>Planktothricoides</taxon>
    </lineage>
</organism>
<dbReference type="PANTHER" id="PTHR30372">
    <property type="entry name" value="LIPID-A-DISACCHARIDE SYNTHASE"/>
    <property type="match status" value="1"/>
</dbReference>
<reference evidence="11" key="1">
    <citation type="journal article" date="2020" name="mSystems">
        <title>Genome- and Community-Level Interaction Insights into Carbon Utilization and Element Cycling Functions of Hydrothermarchaeota in Hydrothermal Sediment.</title>
        <authorList>
            <person name="Zhou Z."/>
            <person name="Liu Y."/>
            <person name="Xu W."/>
            <person name="Pan J."/>
            <person name="Luo Z.H."/>
            <person name="Li M."/>
        </authorList>
    </citation>
    <scope>NUCLEOTIDE SEQUENCE [LARGE SCALE GENOMIC DNA]</scope>
    <source>
        <strain evidence="11">SpSt-374</strain>
    </source>
</reference>
<comment type="caution">
    <text evidence="11">The sequence shown here is derived from an EMBL/GenBank/DDBJ whole genome shotgun (WGS) entry which is preliminary data.</text>
</comment>
<protein>
    <recommendedName>
        <fullName evidence="3 10">Lipid-A-disaccharide synthase</fullName>
        <ecNumber evidence="2 10">2.4.1.182</ecNumber>
    </recommendedName>
</protein>
<evidence type="ECO:0000256" key="10">
    <source>
        <dbReference type="NCBIfam" id="TIGR00215"/>
    </source>
</evidence>
<dbReference type="GO" id="GO:0005543">
    <property type="term" value="F:phospholipid binding"/>
    <property type="evidence" value="ECO:0007669"/>
    <property type="project" value="TreeGrafter"/>
</dbReference>
<evidence type="ECO:0000256" key="6">
    <source>
        <dbReference type="ARBA" id="ARBA00022676"/>
    </source>
</evidence>
<keyword evidence="4" id="KW-0444">Lipid biosynthesis</keyword>
<comment type="function">
    <text evidence="1">Condensation of UDP-2,3-diacylglucosamine and 2,3-diacylglucosamine-1-phosphate to form lipid A disaccharide, a precursor of lipid A, a phosphorylated glycolipid that anchors the lipopolysaccharide to the outer membrane of the cell.</text>
</comment>
<keyword evidence="6 11" id="KW-0328">Glycosyltransferase</keyword>